<keyword evidence="4" id="KW-1185">Reference proteome</keyword>
<evidence type="ECO:0008006" key="5">
    <source>
        <dbReference type="Google" id="ProtNLM"/>
    </source>
</evidence>
<evidence type="ECO:0000313" key="3">
    <source>
        <dbReference type="EMBL" id="CAH3181294.1"/>
    </source>
</evidence>
<name>A0ABN8RQM1_9CNID</name>
<reference evidence="3 4" key="1">
    <citation type="submission" date="2022-05" db="EMBL/GenBank/DDBJ databases">
        <authorList>
            <consortium name="Genoscope - CEA"/>
            <person name="William W."/>
        </authorList>
    </citation>
    <scope>NUCLEOTIDE SEQUENCE [LARGE SCALE GENOMIC DNA]</scope>
</reference>
<keyword evidence="2" id="KW-0812">Transmembrane</keyword>
<gene>
    <name evidence="3" type="ORF">PLOB_00024513</name>
</gene>
<feature type="transmembrane region" description="Helical" evidence="2">
    <location>
        <begin position="58"/>
        <end position="78"/>
    </location>
</feature>
<sequence>MRQDDTVTNQQDDRPSGQDNMTNRQVNRTSRQDDRTNRQDDRPSGQDHIMTNRQDNRTSNICFGDVNITSMLVVLFVIMSSKKNSRKRLCPGSKLAAPAHFGLLNKFCTRPGRKESEDGAEAIDTAKVSPISAQCNPVQPTAELLQARSKPVKWCIIHDLWWPAGHSINDSIPKDLFSCTYDTLDTAIAPLKSFGQGALMSKLDLLDAFRHILVHPADWQLLGS</sequence>
<protein>
    <recommendedName>
        <fullName evidence="5">Reverse transcriptase domain-containing protein</fullName>
    </recommendedName>
</protein>
<evidence type="ECO:0000256" key="1">
    <source>
        <dbReference type="SAM" id="MobiDB-lite"/>
    </source>
</evidence>
<feature type="region of interest" description="Disordered" evidence="1">
    <location>
        <begin position="1"/>
        <end position="53"/>
    </location>
</feature>
<proteinExistence type="predicted"/>
<dbReference type="EMBL" id="CALNXK010000292">
    <property type="protein sequence ID" value="CAH3181294.1"/>
    <property type="molecule type" value="Genomic_DNA"/>
</dbReference>
<organism evidence="3 4">
    <name type="scientific">Porites lobata</name>
    <dbReference type="NCBI Taxonomy" id="104759"/>
    <lineage>
        <taxon>Eukaryota</taxon>
        <taxon>Metazoa</taxon>
        <taxon>Cnidaria</taxon>
        <taxon>Anthozoa</taxon>
        <taxon>Hexacorallia</taxon>
        <taxon>Scleractinia</taxon>
        <taxon>Fungiina</taxon>
        <taxon>Poritidae</taxon>
        <taxon>Porites</taxon>
    </lineage>
</organism>
<accession>A0ABN8RQM1</accession>
<keyword evidence="2" id="KW-0472">Membrane</keyword>
<comment type="caution">
    <text evidence="3">The sequence shown here is derived from an EMBL/GenBank/DDBJ whole genome shotgun (WGS) entry which is preliminary data.</text>
</comment>
<feature type="compositionally biased region" description="Basic and acidic residues" evidence="1">
    <location>
        <begin position="30"/>
        <end position="45"/>
    </location>
</feature>
<feature type="compositionally biased region" description="Basic and acidic residues" evidence="1">
    <location>
        <begin position="1"/>
        <end position="16"/>
    </location>
</feature>
<dbReference type="Proteomes" id="UP001159405">
    <property type="component" value="Unassembled WGS sequence"/>
</dbReference>
<evidence type="ECO:0000256" key="2">
    <source>
        <dbReference type="SAM" id="Phobius"/>
    </source>
</evidence>
<keyword evidence="2" id="KW-1133">Transmembrane helix</keyword>
<feature type="compositionally biased region" description="Polar residues" evidence="1">
    <location>
        <begin position="17"/>
        <end position="26"/>
    </location>
</feature>
<evidence type="ECO:0000313" key="4">
    <source>
        <dbReference type="Proteomes" id="UP001159405"/>
    </source>
</evidence>